<dbReference type="SUPFAM" id="SSF53850">
    <property type="entry name" value="Periplasmic binding protein-like II"/>
    <property type="match status" value="1"/>
</dbReference>
<dbReference type="Gene3D" id="3.10.105.10">
    <property type="entry name" value="Dipeptide-binding Protein, Domain 3"/>
    <property type="match status" value="1"/>
</dbReference>
<dbReference type="InterPro" id="IPR039424">
    <property type="entry name" value="SBP_5"/>
</dbReference>
<sequence>MAVDKKQLITLFEGVGKAAKNPLPPSLWGYNDDVKDYDFDPDKAKALLAEAGYPDGFDVKLNIFSNPRDYMPQPKVTAQAIQEMLKKVNINVKIVESDWDTHLELTEHGKHDMAFLGWTGDNGDPDNFMYVLLDKDNAKMGSAGNIAFYKNDEVHDLFKKAQVEMDQDKRTDYYMKAQEIIHDDAPWLPIAHTTPPLAANKNVSNYQPHPTGSEALNLVDVE</sequence>
<evidence type="ECO:0000259" key="5">
    <source>
        <dbReference type="Pfam" id="PF00496"/>
    </source>
</evidence>
<accession>A0ABU5C3V2</accession>
<dbReference type="Proteomes" id="UP001281447">
    <property type="component" value="Unassembled WGS sequence"/>
</dbReference>
<evidence type="ECO:0000313" key="7">
    <source>
        <dbReference type="Proteomes" id="UP001281447"/>
    </source>
</evidence>
<dbReference type="PANTHER" id="PTHR30290">
    <property type="entry name" value="PERIPLASMIC BINDING COMPONENT OF ABC TRANSPORTER"/>
    <property type="match status" value="1"/>
</dbReference>
<keyword evidence="7" id="KW-1185">Reference proteome</keyword>
<dbReference type="InterPro" id="IPR000914">
    <property type="entry name" value="SBP_5_dom"/>
</dbReference>
<evidence type="ECO:0000313" key="6">
    <source>
        <dbReference type="EMBL" id="MDY0394011.1"/>
    </source>
</evidence>
<comment type="caution">
    <text evidence="6">The sequence shown here is derived from an EMBL/GenBank/DDBJ whole genome shotgun (WGS) entry which is preliminary data.</text>
</comment>
<evidence type="ECO:0000256" key="2">
    <source>
        <dbReference type="ARBA" id="ARBA00022448"/>
    </source>
</evidence>
<dbReference type="Gene3D" id="3.40.190.10">
    <property type="entry name" value="Periplasmic binding protein-like II"/>
    <property type="match status" value="1"/>
</dbReference>
<name>A0ABU5C3V2_9BACI</name>
<gene>
    <name evidence="6" type="ORF">RWE15_05400</name>
</gene>
<dbReference type="Pfam" id="PF00496">
    <property type="entry name" value="SBP_bac_5"/>
    <property type="match status" value="1"/>
</dbReference>
<feature type="compositionally biased region" description="Polar residues" evidence="4">
    <location>
        <begin position="201"/>
        <end position="210"/>
    </location>
</feature>
<comment type="similarity">
    <text evidence="1">Belongs to the bacterial solute-binding protein 5 family.</text>
</comment>
<evidence type="ECO:0000256" key="1">
    <source>
        <dbReference type="ARBA" id="ARBA00005695"/>
    </source>
</evidence>
<dbReference type="EMBL" id="JAWDIP010000003">
    <property type="protein sequence ID" value="MDY0394011.1"/>
    <property type="molecule type" value="Genomic_DNA"/>
</dbReference>
<keyword evidence="2" id="KW-0813">Transport</keyword>
<proteinExistence type="inferred from homology"/>
<feature type="region of interest" description="Disordered" evidence="4">
    <location>
        <begin position="201"/>
        <end position="222"/>
    </location>
</feature>
<organism evidence="6 7">
    <name type="scientific">Tigheibacillus halophilus</name>
    <dbReference type="NCBI Taxonomy" id="361280"/>
    <lineage>
        <taxon>Bacteria</taxon>
        <taxon>Bacillati</taxon>
        <taxon>Bacillota</taxon>
        <taxon>Bacilli</taxon>
        <taxon>Bacillales</taxon>
        <taxon>Bacillaceae</taxon>
        <taxon>Tigheibacillus</taxon>
    </lineage>
</organism>
<protein>
    <submittedName>
        <fullName evidence="6">ABC transporter substrate-binding protein</fullName>
    </submittedName>
</protein>
<reference evidence="6 7" key="1">
    <citation type="submission" date="2023-10" db="EMBL/GenBank/DDBJ databases">
        <title>Virgibacillus halophilus 5B73C genome.</title>
        <authorList>
            <person name="Miliotis G."/>
            <person name="Sengupta P."/>
            <person name="Hameed A."/>
            <person name="Chuvochina M."/>
            <person name="Mcdonagh F."/>
            <person name="Simpson A.C."/>
            <person name="Singh N.K."/>
            <person name="Rekha P.D."/>
            <person name="Raman K."/>
            <person name="Hugenholtz P."/>
            <person name="Venkateswaran K."/>
        </authorList>
    </citation>
    <scope>NUCLEOTIDE SEQUENCE [LARGE SCALE GENOMIC DNA]</scope>
    <source>
        <strain evidence="6 7">5B73C</strain>
    </source>
</reference>
<evidence type="ECO:0000256" key="3">
    <source>
        <dbReference type="ARBA" id="ARBA00022729"/>
    </source>
</evidence>
<dbReference type="PANTHER" id="PTHR30290:SF9">
    <property type="entry name" value="OLIGOPEPTIDE-BINDING PROTEIN APPA"/>
    <property type="match status" value="1"/>
</dbReference>
<evidence type="ECO:0000256" key="4">
    <source>
        <dbReference type="SAM" id="MobiDB-lite"/>
    </source>
</evidence>
<keyword evidence="3" id="KW-0732">Signal</keyword>
<feature type="domain" description="Solute-binding protein family 5" evidence="5">
    <location>
        <begin position="1"/>
        <end position="138"/>
    </location>
</feature>